<protein>
    <submittedName>
        <fullName evidence="2">Uncharacterized protein</fullName>
    </submittedName>
</protein>
<evidence type="ECO:0000313" key="3">
    <source>
        <dbReference type="Proteomes" id="UP001161390"/>
    </source>
</evidence>
<accession>A0ABQ5UXP6</accession>
<evidence type="ECO:0000313" key="2">
    <source>
        <dbReference type="EMBL" id="GLQ20074.1"/>
    </source>
</evidence>
<proteinExistence type="predicted"/>
<feature type="signal peptide" evidence="1">
    <location>
        <begin position="1"/>
        <end position="19"/>
    </location>
</feature>
<keyword evidence="1" id="KW-0732">Signal</keyword>
<reference evidence="2" key="2">
    <citation type="submission" date="2023-01" db="EMBL/GenBank/DDBJ databases">
        <title>Draft genome sequence of Algimonas porphyrae strain NBRC 108216.</title>
        <authorList>
            <person name="Sun Q."/>
            <person name="Mori K."/>
        </authorList>
    </citation>
    <scope>NUCLEOTIDE SEQUENCE</scope>
    <source>
        <strain evidence="2">NBRC 108216</strain>
    </source>
</reference>
<dbReference type="PROSITE" id="PS51257">
    <property type="entry name" value="PROKAR_LIPOPROTEIN"/>
    <property type="match status" value="1"/>
</dbReference>
<dbReference type="Proteomes" id="UP001161390">
    <property type="component" value="Unassembled WGS sequence"/>
</dbReference>
<comment type="caution">
    <text evidence="2">The sequence shown here is derived from an EMBL/GenBank/DDBJ whole genome shotgun (WGS) entry which is preliminary data.</text>
</comment>
<name>A0ABQ5UXP6_9PROT</name>
<evidence type="ECO:0000256" key="1">
    <source>
        <dbReference type="SAM" id="SignalP"/>
    </source>
</evidence>
<reference evidence="2" key="1">
    <citation type="journal article" date="2014" name="Int. J. Syst. Evol. Microbiol.">
        <title>Complete genome of a new Firmicutes species belonging to the dominant human colonic microbiota ('Ruminococcus bicirculans') reveals two chromosomes and a selective capacity to utilize plant glucans.</title>
        <authorList>
            <consortium name="NISC Comparative Sequencing Program"/>
            <person name="Wegmann U."/>
            <person name="Louis P."/>
            <person name="Goesmann A."/>
            <person name="Henrissat B."/>
            <person name="Duncan S.H."/>
            <person name="Flint H.J."/>
        </authorList>
    </citation>
    <scope>NUCLEOTIDE SEQUENCE</scope>
    <source>
        <strain evidence="2">NBRC 108216</strain>
    </source>
</reference>
<sequence>MRLICQYCFLPLIMMSACASTNTPAPLTAQTSCDDIWTINSITVQPDREAQAIDYYEAAWLPARVIAKRDGAIKDFHLLKTEKRDQPTIQLVTLYEDSDQFERSEDVFQAIFRRLKLPRPLIIDGMERSAIIAQTVGADDYRFIVSAKGPC</sequence>
<keyword evidence="3" id="KW-1185">Reference proteome</keyword>
<feature type="chain" id="PRO_5047050471" evidence="1">
    <location>
        <begin position="20"/>
        <end position="151"/>
    </location>
</feature>
<dbReference type="EMBL" id="BSNJ01000002">
    <property type="protein sequence ID" value="GLQ20074.1"/>
    <property type="molecule type" value="Genomic_DNA"/>
</dbReference>
<organism evidence="2 3">
    <name type="scientific">Algimonas porphyrae</name>
    <dbReference type="NCBI Taxonomy" id="1128113"/>
    <lineage>
        <taxon>Bacteria</taxon>
        <taxon>Pseudomonadati</taxon>
        <taxon>Pseudomonadota</taxon>
        <taxon>Alphaproteobacteria</taxon>
        <taxon>Maricaulales</taxon>
        <taxon>Robiginitomaculaceae</taxon>
        <taxon>Algimonas</taxon>
    </lineage>
</organism>
<gene>
    <name evidence="2" type="ORF">GCM10007854_10290</name>
</gene>